<gene>
    <name evidence="1" type="ORF">D9613_009409</name>
</gene>
<organism evidence="1 2">
    <name type="scientific">Agrocybe pediades</name>
    <dbReference type="NCBI Taxonomy" id="84607"/>
    <lineage>
        <taxon>Eukaryota</taxon>
        <taxon>Fungi</taxon>
        <taxon>Dikarya</taxon>
        <taxon>Basidiomycota</taxon>
        <taxon>Agaricomycotina</taxon>
        <taxon>Agaricomycetes</taxon>
        <taxon>Agaricomycetidae</taxon>
        <taxon>Agaricales</taxon>
        <taxon>Agaricineae</taxon>
        <taxon>Strophariaceae</taxon>
        <taxon>Agrocybe</taxon>
    </lineage>
</organism>
<proteinExistence type="predicted"/>
<evidence type="ECO:0000313" key="1">
    <source>
        <dbReference type="EMBL" id="KAF4622158.1"/>
    </source>
</evidence>
<dbReference type="AlphaFoldDB" id="A0A8H4R4B1"/>
<comment type="caution">
    <text evidence="1">The sequence shown here is derived from an EMBL/GenBank/DDBJ whole genome shotgun (WGS) entry which is preliminary data.</text>
</comment>
<keyword evidence="2" id="KW-1185">Reference proteome</keyword>
<dbReference type="Proteomes" id="UP000521872">
    <property type="component" value="Unassembled WGS sequence"/>
</dbReference>
<accession>A0A8H4R4B1</accession>
<reference evidence="1 2" key="1">
    <citation type="submission" date="2019-12" db="EMBL/GenBank/DDBJ databases">
        <authorList>
            <person name="Floudas D."/>
            <person name="Bentzer J."/>
            <person name="Ahren D."/>
            <person name="Johansson T."/>
            <person name="Persson P."/>
            <person name="Tunlid A."/>
        </authorList>
    </citation>
    <scope>NUCLEOTIDE SEQUENCE [LARGE SCALE GENOMIC DNA]</scope>
    <source>
        <strain evidence="1 2">CBS 102.39</strain>
    </source>
</reference>
<dbReference type="EMBL" id="JAACJL010000002">
    <property type="protein sequence ID" value="KAF4622158.1"/>
    <property type="molecule type" value="Genomic_DNA"/>
</dbReference>
<name>A0A8H4R4B1_9AGAR</name>
<sequence length="151" mass="16434">MPESAAAVTTSESVQFLHAVEAVSEIIGFTPVVFLDMYNDVGTSDDSLARQATDVVSQCAGLLNVDDEEYGLVNLFNYMVINAPHRTGQRFVSVAIILAYQHQKVVELAKSLMENFALALLTRSSKIHKDISEPIVVGSRVSAIRSPSVHL</sequence>
<protein>
    <submittedName>
        <fullName evidence="1">Uncharacterized protein</fullName>
    </submittedName>
</protein>
<evidence type="ECO:0000313" key="2">
    <source>
        <dbReference type="Proteomes" id="UP000521872"/>
    </source>
</evidence>